<evidence type="ECO:0000313" key="2">
    <source>
        <dbReference type="Proteomes" id="UP000829398"/>
    </source>
</evidence>
<gene>
    <name evidence="1" type="ORF">KPL71_014937</name>
</gene>
<proteinExistence type="predicted"/>
<name>A0ACB8KF55_CITSI</name>
<sequence>MVEGETSRIGERSTETISGDTSGGRRDLSNRYSAPVIGGQKIDVEKFDGKINFGMWWREVMDALIQIDLDEVKYLVKDEECAVTLWRTLEEKYLVKSPENRLHAMSQVYGFRMKPGVSMHDHVSRFEKLLADLKNLDEDIKDEVKAMILLHSLPEEYSHFVTTLIYGKSVIVFKDVCTTLTSLEIRNNDKNSERASSEALKKDYPNAQKRDGKKPAAANMARKDEGSDYSLSITPAAYVASSSEWILDTGATYHLCPIKEWFTDFNVLESGAVVMGNDQPCRTMGIVTIRLKMFDGMVRELKKVRFVSALKKNLISVGALEAKGYKVTIEDGIMKFTHGAMVILQGVRRHNLYYLKRGTTDEANVVEAHSDTTKLWHVRLGHAREKSLQTLIRHGLLKGTKTCKLNFCEHCVVGKKTRVKFGTANHDTREILEYVHSDVWGPTKTASIGGSHYFVTFVDDFSRSVWVYTMRANDEVLEIFVKWKKLVETQTGRKIKVLRYDNGGEYTSDPFLQVCQNEGIKRHFTVRHTPQQNGVAERMNRTLLEKVWCMLSNAGLDKKFWAEVVSYASHLVNRLPSAAIGGKTPMEMWSGKHAQDYDSLRIFGCPAYYHVKDGKLDPRARKAIFVGFKGGVKDFKLWDLEDKKFVCSRNVTFDEASMMKASSSQQVENKTKEVLLRVEFDATPYVPVSSTSKKSSTIEVTPRVEEEVVSSDVPQNEETIDNVDNDDFIATRRLRREIKKPGWLTKDMVVAYALPVIDDDIPNTFGEALRSSESDQWKLAMEEEMKSLHQNQTWELVKLPKGKKAIGNKWVYTKKQGSPNKITPRYKARLVAKGFAQKEEYELELAQLDVKTAFIHGDLEEEIYMIQPCGFKVAGKENHVCRLIKFLYGLKQSPRQWYKRFDQFIQGQKFTRSEHDHCVYFRRLPDRAFIYLLLYVDDMLIASKNRDEIERLKKQLASEFKMKDLGDAQRILGMEIRRDKKNGSVWLTQKSYLKKVLERFGMDDKTKPVCTPLASHFKLSFSSCPRSQEERDYMARVPYASAVGSLMYAMVCTRPDISQAVSMDCGQQCVGYCDSDFAGDLDKRRSTTCYVFTLGGGPVSWRSILQSTIALSTAEAEYMAATEAIKEAIWLKGLLGDLGVIQENIAVLCDNQSVIFLAKNQTYHARTKHIDVKYHYVREIIESGVVLLRKIDTKDNPLDMLTKVVSGVKFQHCLKLIQILRLC</sequence>
<reference evidence="2" key="1">
    <citation type="journal article" date="2023" name="Hortic. Res.">
        <title>A chromosome-level phased genome enabling allele-level studies in sweet orange: a case study on citrus Huanglongbing tolerance.</title>
        <authorList>
            <person name="Wu B."/>
            <person name="Yu Q."/>
            <person name="Deng Z."/>
            <person name="Duan Y."/>
            <person name="Luo F."/>
            <person name="Gmitter F. Jr."/>
        </authorList>
    </citation>
    <scope>NUCLEOTIDE SEQUENCE [LARGE SCALE GENOMIC DNA]</scope>
    <source>
        <strain evidence="2">cv. Valencia</strain>
    </source>
</reference>
<protein>
    <submittedName>
        <fullName evidence="1">Uncharacterized protein</fullName>
    </submittedName>
</protein>
<evidence type="ECO:0000313" key="1">
    <source>
        <dbReference type="EMBL" id="KAH9753029.1"/>
    </source>
</evidence>
<dbReference type="EMBL" id="CM039174">
    <property type="protein sequence ID" value="KAH9753029.1"/>
    <property type="molecule type" value="Genomic_DNA"/>
</dbReference>
<dbReference type="Proteomes" id="UP000829398">
    <property type="component" value="Chromosome 5"/>
</dbReference>
<comment type="caution">
    <text evidence="1">The sequence shown here is derived from an EMBL/GenBank/DDBJ whole genome shotgun (WGS) entry which is preliminary data.</text>
</comment>
<keyword evidence="2" id="KW-1185">Reference proteome</keyword>
<organism evidence="1 2">
    <name type="scientific">Citrus sinensis</name>
    <name type="common">Sweet orange</name>
    <name type="synonym">Citrus aurantium var. sinensis</name>
    <dbReference type="NCBI Taxonomy" id="2711"/>
    <lineage>
        <taxon>Eukaryota</taxon>
        <taxon>Viridiplantae</taxon>
        <taxon>Streptophyta</taxon>
        <taxon>Embryophyta</taxon>
        <taxon>Tracheophyta</taxon>
        <taxon>Spermatophyta</taxon>
        <taxon>Magnoliopsida</taxon>
        <taxon>eudicotyledons</taxon>
        <taxon>Gunneridae</taxon>
        <taxon>Pentapetalae</taxon>
        <taxon>rosids</taxon>
        <taxon>malvids</taxon>
        <taxon>Sapindales</taxon>
        <taxon>Rutaceae</taxon>
        <taxon>Aurantioideae</taxon>
        <taxon>Citrus</taxon>
    </lineage>
</organism>
<accession>A0ACB8KF55</accession>